<proteinExistence type="predicted"/>
<dbReference type="PANTHER" id="PTHR32347:SF14">
    <property type="entry name" value="EFFLUX SYSTEM COMPONENT YKNX-RELATED"/>
    <property type="match status" value="1"/>
</dbReference>
<keyword evidence="5" id="KW-0472">Membrane</keyword>
<name>A0AB36TL28_ACETH</name>
<evidence type="ECO:0000256" key="3">
    <source>
        <dbReference type="SAM" id="Coils"/>
    </source>
</evidence>
<evidence type="ECO:0000256" key="1">
    <source>
        <dbReference type="ARBA" id="ARBA00004196"/>
    </source>
</evidence>
<dbReference type="Gene3D" id="2.40.420.20">
    <property type="match status" value="1"/>
</dbReference>
<evidence type="ECO:0000256" key="5">
    <source>
        <dbReference type="SAM" id="Phobius"/>
    </source>
</evidence>
<evidence type="ECO:0000256" key="4">
    <source>
        <dbReference type="SAM" id="MobiDB-lite"/>
    </source>
</evidence>
<dbReference type="AlphaFoldDB" id="A0AB36TL28"/>
<dbReference type="InterPro" id="IPR050465">
    <property type="entry name" value="UPF0194_transport"/>
</dbReference>
<dbReference type="Gene3D" id="1.20.1600.10">
    <property type="entry name" value="Outer membrane efflux proteins (OEP)"/>
    <property type="match status" value="1"/>
</dbReference>
<dbReference type="RefSeq" id="WP_003514235.1">
    <property type="nucleotide sequence ID" value="NZ_CP013828.1"/>
</dbReference>
<evidence type="ECO:0000256" key="2">
    <source>
        <dbReference type="ARBA" id="ARBA00023054"/>
    </source>
</evidence>
<gene>
    <name evidence="6" type="ORF">M972_112904</name>
</gene>
<reference evidence="6 7" key="1">
    <citation type="submission" date="2017-09" db="EMBL/GenBank/DDBJ databases">
        <title>Evaluation of Pacific Biosciences Sequencing Technology to Finishing C. thermocellum Genome Sequences.</title>
        <authorList>
            <person name="Brown S."/>
        </authorList>
    </citation>
    <scope>NUCLEOTIDE SEQUENCE [LARGE SCALE GENOMIC DNA]</scope>
    <source>
        <strain evidence="6 7">AD2</strain>
    </source>
</reference>
<sequence>MDAEMALNNRRKSIVIKLALIFGAMIIFLTFFSKTINNTLLPVVDTVKVKKGSIGRTIEKTGQVELLNKENVYATGAWKVTDVFVKKNDCVTEGMVLAVVEKEDISLTLKQKELEILKLENSINELSASYENGVSEQERLIELAKREMDDAKEELESLEQLFNAGVETKDNVDRAKRRYEDAKYDYEDKKNKLERSRGTYETNLKERMAELELRKKELEKLKKDYSGMGEIKAPSDGIILEVNIDKGMMTAPNQTLFVVGRDDKKYRLSWLMSRSEAEDFDIGDEVAIKLEVQKTVDNESEDSKGDGKKSAKKSKNTTEWVEVTKNGPIQGKEYVPELKQYRYWVDIELEEGSVLEGSDVEIQASKYGKVYDMVVPRSCVIESRGQASVFVVKQREGVLGIENYVEQREVEILEKDDFNCAIEASIEDNEEIVVNASKPLADGMQVR</sequence>
<dbReference type="SUPFAM" id="SSF56954">
    <property type="entry name" value="Outer membrane efflux proteins (OEP)"/>
    <property type="match status" value="1"/>
</dbReference>
<keyword evidence="5" id="KW-0812">Transmembrane</keyword>
<feature type="region of interest" description="Disordered" evidence="4">
    <location>
        <begin position="296"/>
        <end position="318"/>
    </location>
</feature>
<accession>A0AB36TL28</accession>
<feature type="coiled-coil region" evidence="3">
    <location>
        <begin position="102"/>
        <end position="228"/>
    </location>
</feature>
<dbReference type="Proteomes" id="UP000223596">
    <property type="component" value="Unassembled WGS sequence"/>
</dbReference>
<comment type="subcellular location">
    <subcellularLocation>
        <location evidence="1">Cell envelope</location>
    </subcellularLocation>
</comment>
<evidence type="ECO:0000313" key="6">
    <source>
        <dbReference type="EMBL" id="PFH04081.1"/>
    </source>
</evidence>
<comment type="caution">
    <text evidence="6">The sequence shown here is derived from an EMBL/GenBank/DDBJ whole genome shotgun (WGS) entry which is preliminary data.</text>
</comment>
<dbReference type="GO" id="GO:0015562">
    <property type="term" value="F:efflux transmembrane transporter activity"/>
    <property type="evidence" value="ECO:0007669"/>
    <property type="project" value="InterPro"/>
</dbReference>
<feature type="compositionally biased region" description="Basic and acidic residues" evidence="4">
    <location>
        <begin position="296"/>
        <end position="309"/>
    </location>
</feature>
<feature type="transmembrane region" description="Helical" evidence="5">
    <location>
        <begin position="14"/>
        <end position="32"/>
    </location>
</feature>
<dbReference type="EMBL" id="PDBW01000001">
    <property type="protein sequence ID" value="PFH04081.1"/>
    <property type="molecule type" value="Genomic_DNA"/>
</dbReference>
<dbReference type="Gene3D" id="2.40.50.100">
    <property type="match status" value="1"/>
</dbReference>
<keyword evidence="2 3" id="KW-0175">Coiled coil</keyword>
<keyword evidence="5" id="KW-1133">Transmembrane helix</keyword>
<protein>
    <submittedName>
        <fullName evidence="6">Outer membrane efflux protein</fullName>
    </submittedName>
</protein>
<evidence type="ECO:0000313" key="7">
    <source>
        <dbReference type="Proteomes" id="UP000223596"/>
    </source>
</evidence>
<organism evidence="6 7">
    <name type="scientific">Acetivibrio thermocellus AD2</name>
    <dbReference type="NCBI Taxonomy" id="1138384"/>
    <lineage>
        <taxon>Bacteria</taxon>
        <taxon>Bacillati</taxon>
        <taxon>Bacillota</taxon>
        <taxon>Clostridia</taxon>
        <taxon>Eubacteriales</taxon>
        <taxon>Oscillospiraceae</taxon>
        <taxon>Acetivibrio</taxon>
    </lineage>
</organism>
<dbReference type="PANTHER" id="PTHR32347">
    <property type="entry name" value="EFFLUX SYSTEM COMPONENT YKNX-RELATED"/>
    <property type="match status" value="1"/>
</dbReference>
<dbReference type="GO" id="GO:0030313">
    <property type="term" value="C:cell envelope"/>
    <property type="evidence" value="ECO:0007669"/>
    <property type="project" value="UniProtKB-SubCell"/>
</dbReference>